<evidence type="ECO:0000256" key="3">
    <source>
        <dbReference type="ARBA" id="ARBA00022692"/>
    </source>
</evidence>
<evidence type="ECO:0000256" key="5">
    <source>
        <dbReference type="ARBA" id="ARBA00023136"/>
    </source>
</evidence>
<sequence length="484" mass="49261">MLAAGLATFCVVTTEMLPVGLLVPIAASLDVSVGRVGWLMVVPGLLAALCAPLVVIGARGIDRRRILCGLLLLLALANLGSALAPGMAAFLAARVLVGVCIGGIWAVAGGLAGRLVPAASIGLATAVIFGGVAVASVLGVPLGALIGNLAGWRSAFGAMAALSAAVLLLAALALPPLPVAQSVTARQLADQWRNPGLRRGLFITLFLVAGHFMAYTFVRPVLQTMAGFAADWIGPLLFAYGVAGIAGKFPGGRRGGAAPARDVAGDRVGPVGDPGAAALAGRHARRRRGLAGAVGAVVRRRVGRAADLGDAGRARRGRSGDVAVRRRVQPGHRAGSAGGRRQRRSLGPARHAAGRRGLHAHGAGGGGRTLRPVTGAQAVLARPPCRQQRDRGQRGHRPGKGAGAGGVQQGAAEHAAAGDAEVDDRHQHRLRHVGMLAGGVGQGGLQQRRRAAEAQAPQRHAGQQHRRAAAGQAQRAGGQREQRQ</sequence>
<feature type="transmembrane region" description="Helical" evidence="7">
    <location>
        <begin position="123"/>
        <end position="146"/>
    </location>
</feature>
<dbReference type="eggNOG" id="COG2814">
    <property type="taxonomic scope" value="Bacteria"/>
</dbReference>
<evidence type="ECO:0000256" key="1">
    <source>
        <dbReference type="ARBA" id="ARBA00004651"/>
    </source>
</evidence>
<feature type="region of interest" description="Disordered" evidence="6">
    <location>
        <begin position="437"/>
        <end position="484"/>
    </location>
</feature>
<feature type="transmembrane region" description="Helical" evidence="7">
    <location>
        <begin position="70"/>
        <end position="90"/>
    </location>
</feature>
<dbReference type="Gene3D" id="1.20.1250.20">
    <property type="entry name" value="MFS general substrate transporter like domains"/>
    <property type="match status" value="1"/>
</dbReference>
<dbReference type="InterPro" id="IPR011701">
    <property type="entry name" value="MFS"/>
</dbReference>
<feature type="transmembrane region" description="Helical" evidence="7">
    <location>
        <begin position="96"/>
        <end position="116"/>
    </location>
</feature>
<keyword evidence="2" id="KW-1003">Cell membrane</keyword>
<dbReference type="Pfam" id="PF07690">
    <property type="entry name" value="MFS_1"/>
    <property type="match status" value="1"/>
</dbReference>
<keyword evidence="5 7" id="KW-0472">Membrane</keyword>
<feature type="region of interest" description="Disordered" evidence="6">
    <location>
        <begin position="309"/>
        <end position="424"/>
    </location>
</feature>
<evidence type="ECO:0000256" key="6">
    <source>
        <dbReference type="SAM" id="MobiDB-lite"/>
    </source>
</evidence>
<dbReference type="InterPro" id="IPR050189">
    <property type="entry name" value="MFS_Efflux_Transporters"/>
</dbReference>
<feature type="transmembrane region" description="Helical" evidence="7">
    <location>
        <begin position="200"/>
        <end position="218"/>
    </location>
</feature>
<comment type="caution">
    <text evidence="9">The sequence shown here is derived from an EMBL/GenBank/DDBJ whole genome shotgun (WGS) entry which is preliminary data.</text>
</comment>
<evidence type="ECO:0000259" key="8">
    <source>
        <dbReference type="PROSITE" id="PS50850"/>
    </source>
</evidence>
<proteinExistence type="predicted"/>
<evidence type="ECO:0000313" key="9">
    <source>
        <dbReference type="EMBL" id="EGP44315.1"/>
    </source>
</evidence>
<dbReference type="CDD" id="cd17324">
    <property type="entry name" value="MFS_NepI_like"/>
    <property type="match status" value="1"/>
</dbReference>
<dbReference type="AlphaFoldDB" id="F7T5U8"/>
<dbReference type="GO" id="GO:0022857">
    <property type="term" value="F:transmembrane transporter activity"/>
    <property type="evidence" value="ECO:0007669"/>
    <property type="project" value="InterPro"/>
</dbReference>
<name>F7T5U8_9BURK</name>
<feature type="transmembrane region" description="Helical" evidence="7">
    <location>
        <begin position="38"/>
        <end position="58"/>
    </location>
</feature>
<dbReference type="PANTHER" id="PTHR43124">
    <property type="entry name" value="PURINE EFFLUX PUMP PBUE"/>
    <property type="match status" value="1"/>
</dbReference>
<dbReference type="GO" id="GO:0005886">
    <property type="term" value="C:plasma membrane"/>
    <property type="evidence" value="ECO:0007669"/>
    <property type="project" value="UniProtKB-SubCell"/>
</dbReference>
<evidence type="ECO:0000256" key="2">
    <source>
        <dbReference type="ARBA" id="ARBA00022475"/>
    </source>
</evidence>
<protein>
    <submittedName>
        <fullName evidence="9">Major facilitator superfamily protein 23</fullName>
    </submittedName>
</protein>
<dbReference type="InterPro" id="IPR020846">
    <property type="entry name" value="MFS_dom"/>
</dbReference>
<dbReference type="InterPro" id="IPR036259">
    <property type="entry name" value="MFS_trans_sf"/>
</dbReference>
<evidence type="ECO:0000256" key="7">
    <source>
        <dbReference type="SAM" id="Phobius"/>
    </source>
</evidence>
<dbReference type="PROSITE" id="PS50850">
    <property type="entry name" value="MFS"/>
    <property type="match status" value="1"/>
</dbReference>
<feature type="domain" description="Major facilitator superfamily (MFS) profile" evidence="8">
    <location>
        <begin position="1"/>
        <end position="484"/>
    </location>
</feature>
<accession>F7T5U8</accession>
<evidence type="ECO:0000313" key="10">
    <source>
        <dbReference type="Proteomes" id="UP000004853"/>
    </source>
</evidence>
<feature type="transmembrane region" description="Helical" evidence="7">
    <location>
        <begin position="224"/>
        <end position="246"/>
    </location>
</feature>
<dbReference type="PANTHER" id="PTHR43124:SF3">
    <property type="entry name" value="CHLORAMPHENICOL EFFLUX PUMP RV0191"/>
    <property type="match status" value="1"/>
</dbReference>
<comment type="subcellular location">
    <subcellularLocation>
        <location evidence="1">Cell membrane</location>
        <topology evidence="1">Multi-pass membrane protein</topology>
    </subcellularLocation>
</comment>
<organism evidence="9 10">
    <name type="scientific">Achromobacter insuavis AXX-A</name>
    <dbReference type="NCBI Taxonomy" id="1003200"/>
    <lineage>
        <taxon>Bacteria</taxon>
        <taxon>Pseudomonadati</taxon>
        <taxon>Pseudomonadota</taxon>
        <taxon>Betaproteobacteria</taxon>
        <taxon>Burkholderiales</taxon>
        <taxon>Alcaligenaceae</taxon>
        <taxon>Achromobacter</taxon>
    </lineage>
</organism>
<feature type="transmembrane region" description="Helical" evidence="7">
    <location>
        <begin position="158"/>
        <end position="179"/>
    </location>
</feature>
<keyword evidence="4 7" id="KW-1133">Transmembrane helix</keyword>
<dbReference type="Proteomes" id="UP000004853">
    <property type="component" value="Unassembled WGS sequence"/>
</dbReference>
<dbReference type="EMBL" id="AFRQ01000089">
    <property type="protein sequence ID" value="EGP44315.1"/>
    <property type="molecule type" value="Genomic_DNA"/>
</dbReference>
<evidence type="ECO:0000256" key="4">
    <source>
        <dbReference type="ARBA" id="ARBA00022989"/>
    </source>
</evidence>
<keyword evidence="3 7" id="KW-0812">Transmembrane</keyword>
<dbReference type="HOGENOM" id="CLU_563400_0_0_4"/>
<reference evidence="9 10" key="1">
    <citation type="submission" date="2011-06" db="EMBL/GenBank/DDBJ databases">
        <authorList>
            <person name="Bador J."/>
            <person name="Amoureux L."/>
            <person name="Neuwirth C."/>
        </authorList>
    </citation>
    <scope>NUCLEOTIDE SEQUENCE [LARGE SCALE GENOMIC DNA]</scope>
    <source>
        <strain evidence="9 10">AXX-A</strain>
    </source>
</reference>
<dbReference type="SUPFAM" id="SSF103473">
    <property type="entry name" value="MFS general substrate transporter"/>
    <property type="match status" value="1"/>
</dbReference>
<gene>
    <name evidence="9" type="ORF">AXXA_21628</name>
</gene>
<feature type="compositionally biased region" description="Low complexity" evidence="6">
    <location>
        <begin position="409"/>
        <end position="419"/>
    </location>
</feature>